<dbReference type="RefSeq" id="WP_047853849.1">
    <property type="nucleotide sequence ID" value="NZ_CP011509.1"/>
</dbReference>
<reference evidence="3 5" key="1">
    <citation type="submission" date="2015-05" db="EMBL/GenBank/DDBJ databases">
        <title>Genome assembly of Archangium gephyra DSM 2261.</title>
        <authorList>
            <person name="Sharma G."/>
            <person name="Subramanian S."/>
        </authorList>
    </citation>
    <scope>NUCLEOTIDE SEQUENCE [LARGE SCALE GENOMIC DNA]</scope>
    <source>
        <strain evidence="3 5">DSM 2261</strain>
    </source>
</reference>
<keyword evidence="1" id="KW-0472">Membrane</keyword>
<keyword evidence="1" id="KW-1133">Transmembrane helix</keyword>
<feature type="transmembrane region" description="Helical" evidence="1">
    <location>
        <begin position="209"/>
        <end position="228"/>
    </location>
</feature>
<dbReference type="EMBL" id="QUMU01000022">
    <property type="protein sequence ID" value="REG20399.1"/>
    <property type="molecule type" value="Genomic_DNA"/>
</dbReference>
<gene>
    <name evidence="3" type="ORF">AA314_00130</name>
    <name evidence="4" type="ORF">ATI61_12299</name>
</gene>
<dbReference type="Pfam" id="PF12158">
    <property type="entry name" value="DUF3592"/>
    <property type="match status" value="1"/>
</dbReference>
<evidence type="ECO:0000256" key="1">
    <source>
        <dbReference type="SAM" id="Phobius"/>
    </source>
</evidence>
<keyword evidence="6" id="KW-1185">Reference proteome</keyword>
<dbReference type="KEGG" id="age:AA314_00130"/>
<organism evidence="3 5">
    <name type="scientific">Archangium gephyra</name>
    <dbReference type="NCBI Taxonomy" id="48"/>
    <lineage>
        <taxon>Bacteria</taxon>
        <taxon>Pseudomonadati</taxon>
        <taxon>Myxococcota</taxon>
        <taxon>Myxococcia</taxon>
        <taxon>Myxococcales</taxon>
        <taxon>Cystobacterineae</taxon>
        <taxon>Archangiaceae</taxon>
        <taxon>Archangium</taxon>
    </lineage>
</organism>
<accession>A0AAC8Q096</accession>
<protein>
    <submittedName>
        <fullName evidence="4">Uncharacterized protein DUF3592</fullName>
    </submittedName>
</protein>
<feature type="domain" description="DUF3592" evidence="2">
    <location>
        <begin position="43"/>
        <end position="126"/>
    </location>
</feature>
<sequence>MRVLYAVMLLFILAATALVLAFDGKILLGIARQGLAAFHPRASGTITHSRVVEHRDSDGSTYGFEVRYVHEVEGRRYEGSQYRYGAWHSSNRSAAEDLARRFPVGATVPVFYDPEAPEDAVLITGVQGLDLFLLLFMNPFNLAMLVGLRGVLRVLRDKEEELLGVFTREGRVHVRLEGVSALAAGVMALGGSSFVALFAVGFVTGFEPSLPVAVLTWGAVIATGVVFARRQREKLASGESELILDETNRRLSLPVGAGREARLEVPWSQVKSVRLEAHTRKDHEGDTVTLWCPTLVLTGAQAGERNEVLVEWGDEHKAEVLVKWLGGKLTPRGRDR</sequence>
<evidence type="ECO:0000313" key="4">
    <source>
        <dbReference type="EMBL" id="REG20399.1"/>
    </source>
</evidence>
<dbReference type="Proteomes" id="UP000256345">
    <property type="component" value="Unassembled WGS sequence"/>
</dbReference>
<dbReference type="InterPro" id="IPR021994">
    <property type="entry name" value="DUF3592"/>
</dbReference>
<name>A0AAC8Q096_9BACT</name>
<evidence type="ECO:0000313" key="5">
    <source>
        <dbReference type="Proteomes" id="UP000035579"/>
    </source>
</evidence>
<feature type="transmembrane region" description="Helical" evidence="1">
    <location>
        <begin position="181"/>
        <end position="203"/>
    </location>
</feature>
<evidence type="ECO:0000313" key="6">
    <source>
        <dbReference type="Proteomes" id="UP000256345"/>
    </source>
</evidence>
<evidence type="ECO:0000259" key="2">
    <source>
        <dbReference type="Pfam" id="PF12158"/>
    </source>
</evidence>
<evidence type="ECO:0000313" key="3">
    <source>
        <dbReference type="EMBL" id="AKI98503.1"/>
    </source>
</evidence>
<feature type="transmembrane region" description="Helical" evidence="1">
    <location>
        <begin position="131"/>
        <end position="152"/>
    </location>
</feature>
<keyword evidence="1" id="KW-0812">Transmembrane</keyword>
<proteinExistence type="predicted"/>
<reference evidence="4 6" key="2">
    <citation type="submission" date="2018-08" db="EMBL/GenBank/DDBJ databases">
        <title>Genomic Encyclopedia of Archaeal and Bacterial Type Strains, Phase II (KMG-II): from individual species to whole genera.</title>
        <authorList>
            <person name="Goeker M."/>
        </authorList>
    </citation>
    <scope>NUCLEOTIDE SEQUENCE [LARGE SCALE GENOMIC DNA]</scope>
    <source>
        <strain evidence="4 6">DSM 2261</strain>
    </source>
</reference>
<dbReference type="Proteomes" id="UP000035579">
    <property type="component" value="Chromosome"/>
</dbReference>
<dbReference type="AlphaFoldDB" id="A0AAC8Q096"/>
<dbReference type="EMBL" id="CP011509">
    <property type="protein sequence ID" value="AKI98503.1"/>
    <property type="molecule type" value="Genomic_DNA"/>
</dbReference>